<reference evidence="1 2" key="1">
    <citation type="submission" date="2019-09" db="EMBL/GenBank/DDBJ databases">
        <title>A chromosome-level genome assembly of the Chinese tupelo Nyssa sinensis.</title>
        <authorList>
            <person name="Yang X."/>
            <person name="Kang M."/>
            <person name="Yang Y."/>
            <person name="Xiong H."/>
            <person name="Wang M."/>
            <person name="Zhang Z."/>
            <person name="Wang Z."/>
            <person name="Wu H."/>
            <person name="Ma T."/>
            <person name="Liu J."/>
            <person name="Xi Z."/>
        </authorList>
    </citation>
    <scope>NUCLEOTIDE SEQUENCE [LARGE SCALE GENOMIC DNA]</scope>
    <source>
        <strain evidence="1">J267</strain>
        <tissue evidence="1">Leaf</tissue>
    </source>
</reference>
<dbReference type="EMBL" id="CM018032">
    <property type="protein sequence ID" value="KAA8547205.1"/>
    <property type="molecule type" value="Genomic_DNA"/>
</dbReference>
<evidence type="ECO:0000313" key="1">
    <source>
        <dbReference type="EMBL" id="KAA8547205.1"/>
    </source>
</evidence>
<dbReference type="Proteomes" id="UP000325577">
    <property type="component" value="Linkage Group LG1"/>
</dbReference>
<proteinExistence type="predicted"/>
<name>A0A5J5BW02_9ASTE</name>
<gene>
    <name evidence="1" type="ORF">F0562_003639</name>
</gene>
<keyword evidence="2" id="KW-1185">Reference proteome</keyword>
<sequence length="94" mass="11116">MIVEKALHLHMAMDLDMISHMDMIQEGIICMHMVMVPPLMGMDLVMTFKHHFHMDMDLHLHLYKEKNTHNIPLDDYPELGPTYALARHFTADWM</sequence>
<dbReference type="AlphaFoldDB" id="A0A5J5BW02"/>
<evidence type="ECO:0000313" key="2">
    <source>
        <dbReference type="Proteomes" id="UP000325577"/>
    </source>
</evidence>
<protein>
    <submittedName>
        <fullName evidence="1">Uncharacterized protein</fullName>
    </submittedName>
</protein>
<accession>A0A5J5BW02</accession>
<organism evidence="1 2">
    <name type="scientific">Nyssa sinensis</name>
    <dbReference type="NCBI Taxonomy" id="561372"/>
    <lineage>
        <taxon>Eukaryota</taxon>
        <taxon>Viridiplantae</taxon>
        <taxon>Streptophyta</taxon>
        <taxon>Embryophyta</taxon>
        <taxon>Tracheophyta</taxon>
        <taxon>Spermatophyta</taxon>
        <taxon>Magnoliopsida</taxon>
        <taxon>eudicotyledons</taxon>
        <taxon>Gunneridae</taxon>
        <taxon>Pentapetalae</taxon>
        <taxon>asterids</taxon>
        <taxon>Cornales</taxon>
        <taxon>Nyssaceae</taxon>
        <taxon>Nyssa</taxon>
    </lineage>
</organism>